<proteinExistence type="predicted"/>
<evidence type="ECO:0000313" key="2">
    <source>
        <dbReference type="EMBL" id="KMS75520.1"/>
    </source>
</evidence>
<sequence length="165" mass="17188">MNVLLLCTACGRPLSEPLRLLPELPARPEYDGRKNSDGSHRAPSTVPRGTYAVDPEPSGAPFVPHPDPEWAGAAVPGVSMSDPDGDGFLMSAGPRDTLVVHREDTVGFLASNPAVEEIGCCGSPGLEGPNRVCPGCGAEVATLFADCSGPFETHFLPDAVRVTPV</sequence>
<organism evidence="2 3">
    <name type="scientific">Streptomyces viridochromogenes</name>
    <dbReference type="NCBI Taxonomy" id="1938"/>
    <lineage>
        <taxon>Bacteria</taxon>
        <taxon>Bacillati</taxon>
        <taxon>Actinomycetota</taxon>
        <taxon>Actinomycetes</taxon>
        <taxon>Kitasatosporales</taxon>
        <taxon>Streptomycetaceae</taxon>
        <taxon>Streptomyces</taxon>
    </lineage>
</organism>
<dbReference type="PATRIC" id="fig|1938.3.peg.6899"/>
<evidence type="ECO:0000313" key="3">
    <source>
        <dbReference type="Proteomes" id="UP000037432"/>
    </source>
</evidence>
<dbReference type="EMBL" id="LFNT01000007">
    <property type="protein sequence ID" value="KMS75520.1"/>
    <property type="molecule type" value="Genomic_DNA"/>
</dbReference>
<evidence type="ECO:0000256" key="1">
    <source>
        <dbReference type="SAM" id="MobiDB-lite"/>
    </source>
</evidence>
<feature type="compositionally biased region" description="Basic and acidic residues" evidence="1">
    <location>
        <begin position="26"/>
        <end position="40"/>
    </location>
</feature>
<dbReference type="AlphaFoldDB" id="A0A0J8CCF2"/>
<name>A0A0J8CCF2_STRVR</name>
<dbReference type="OrthoDB" id="3280727at2"/>
<feature type="region of interest" description="Disordered" evidence="1">
    <location>
        <begin position="25"/>
        <end position="90"/>
    </location>
</feature>
<comment type="caution">
    <text evidence="2">The sequence shown here is derived from an EMBL/GenBank/DDBJ whole genome shotgun (WGS) entry which is preliminary data.</text>
</comment>
<accession>A0A0J8CCF2</accession>
<dbReference type="Proteomes" id="UP000037432">
    <property type="component" value="Unassembled WGS sequence"/>
</dbReference>
<gene>
    <name evidence="2" type="ORF">ACM01_09035</name>
</gene>
<protein>
    <submittedName>
        <fullName evidence="2">Uncharacterized protein</fullName>
    </submittedName>
</protein>
<dbReference type="RefSeq" id="WP_048580601.1">
    <property type="nucleotide sequence ID" value="NZ_LFNT01000007.1"/>
</dbReference>
<reference evidence="2 3" key="1">
    <citation type="submission" date="2015-06" db="EMBL/GenBank/DDBJ databases">
        <authorList>
            <person name="Ju K.-S."/>
            <person name="Doroghazi J.R."/>
            <person name="Metcalf W.W."/>
        </authorList>
    </citation>
    <scope>NUCLEOTIDE SEQUENCE [LARGE SCALE GENOMIC DNA]</scope>
    <source>
        <strain evidence="2 3">NRRL 3414</strain>
    </source>
</reference>